<proteinExistence type="predicted"/>
<protein>
    <submittedName>
        <fullName evidence="3">Uncharacterized protein</fullName>
    </submittedName>
</protein>
<organism evidence="3 4">
    <name type="scientific">Jimgerdemannia flammicorona</name>
    <dbReference type="NCBI Taxonomy" id="994334"/>
    <lineage>
        <taxon>Eukaryota</taxon>
        <taxon>Fungi</taxon>
        <taxon>Fungi incertae sedis</taxon>
        <taxon>Mucoromycota</taxon>
        <taxon>Mucoromycotina</taxon>
        <taxon>Endogonomycetes</taxon>
        <taxon>Endogonales</taxon>
        <taxon>Endogonaceae</taxon>
        <taxon>Jimgerdemannia</taxon>
    </lineage>
</organism>
<gene>
    <name evidence="3" type="ORF">BC936DRAFT_145914</name>
</gene>
<dbReference type="Proteomes" id="UP000268093">
    <property type="component" value="Unassembled WGS sequence"/>
</dbReference>
<dbReference type="AlphaFoldDB" id="A0A433D8U6"/>
<comment type="caution">
    <text evidence="3">The sequence shown here is derived from an EMBL/GenBank/DDBJ whole genome shotgun (WGS) entry which is preliminary data.</text>
</comment>
<feature type="compositionally biased region" description="Polar residues" evidence="2">
    <location>
        <begin position="335"/>
        <end position="348"/>
    </location>
</feature>
<name>A0A433D8U6_9FUNG</name>
<feature type="compositionally biased region" description="Basic and acidic residues" evidence="2">
    <location>
        <begin position="54"/>
        <end position="67"/>
    </location>
</feature>
<feature type="compositionally biased region" description="Polar residues" evidence="2">
    <location>
        <begin position="7"/>
        <end position="20"/>
    </location>
</feature>
<feature type="compositionally biased region" description="Low complexity" evidence="2">
    <location>
        <begin position="21"/>
        <end position="31"/>
    </location>
</feature>
<evidence type="ECO:0000313" key="4">
    <source>
        <dbReference type="Proteomes" id="UP000268093"/>
    </source>
</evidence>
<evidence type="ECO:0000313" key="3">
    <source>
        <dbReference type="EMBL" id="RUP47279.1"/>
    </source>
</evidence>
<dbReference type="EMBL" id="RBNI01004724">
    <property type="protein sequence ID" value="RUP47279.1"/>
    <property type="molecule type" value="Genomic_DNA"/>
</dbReference>
<keyword evidence="1" id="KW-0175">Coiled coil</keyword>
<sequence>MFDGPLTISSTGSEHSGTPRSSLASSGRDSSTAMAVKETLAKQIGPTKNATQSYKRDSKGEADEFKAGEPCGKRRRRAHAHTSRGVYRPTKQQRVPVQCGAATGTCSTSSKLPKIAVDPTLLQATSAFLPIPSTDVSPVVYDEISILQDTKVASTDDDEENRLLSFKIEVNFLKRWNAHIKSNILRHPQQRRLDNVGDRMTIFQAVARGHLLRTKPWIREFKKSIRPALRAPEPIIEVDPTAEPAVLVTNVRTEDDNDRALHMSREIKSREEVNVMQKEIDFYKKKLEAAEAETSAAENRIRKLEQMITQAFPQLVVEHHPFGGEPARSSKENRIQPSSGMLTPNKASGNGPPRSRSRSPLPASGHASLRQDKRTVLGPAM</sequence>
<feature type="region of interest" description="Disordered" evidence="2">
    <location>
        <begin position="1"/>
        <end position="93"/>
    </location>
</feature>
<feature type="compositionally biased region" description="Basic residues" evidence="2">
    <location>
        <begin position="73"/>
        <end position="82"/>
    </location>
</feature>
<accession>A0A433D8U6</accession>
<reference evidence="3 4" key="1">
    <citation type="journal article" date="2018" name="New Phytol.">
        <title>Phylogenomics of Endogonaceae and evolution of mycorrhizas within Mucoromycota.</title>
        <authorList>
            <person name="Chang Y."/>
            <person name="Desiro A."/>
            <person name="Na H."/>
            <person name="Sandor L."/>
            <person name="Lipzen A."/>
            <person name="Clum A."/>
            <person name="Barry K."/>
            <person name="Grigoriev I.V."/>
            <person name="Martin F.M."/>
            <person name="Stajich J.E."/>
            <person name="Smith M.E."/>
            <person name="Bonito G."/>
            <person name="Spatafora J.W."/>
        </authorList>
    </citation>
    <scope>NUCLEOTIDE SEQUENCE [LARGE SCALE GENOMIC DNA]</scope>
    <source>
        <strain evidence="3 4">GMNB39</strain>
    </source>
</reference>
<evidence type="ECO:0000256" key="2">
    <source>
        <dbReference type="SAM" id="MobiDB-lite"/>
    </source>
</evidence>
<feature type="compositionally biased region" description="Basic and acidic residues" evidence="2">
    <location>
        <begin position="320"/>
        <end position="334"/>
    </location>
</feature>
<feature type="region of interest" description="Disordered" evidence="2">
    <location>
        <begin position="320"/>
        <end position="381"/>
    </location>
</feature>
<evidence type="ECO:0000256" key="1">
    <source>
        <dbReference type="SAM" id="Coils"/>
    </source>
</evidence>
<keyword evidence="4" id="KW-1185">Reference proteome</keyword>
<feature type="coiled-coil region" evidence="1">
    <location>
        <begin position="273"/>
        <end position="307"/>
    </location>
</feature>